<gene>
    <name evidence="4" type="ORF">SAMN05216587_101465</name>
</gene>
<dbReference type="Proteomes" id="UP000183843">
    <property type="component" value="Unassembled WGS sequence"/>
</dbReference>
<dbReference type="Pfam" id="PF10646">
    <property type="entry name" value="Germane"/>
    <property type="match status" value="1"/>
</dbReference>
<proteinExistence type="predicted"/>
<dbReference type="PROSITE" id="PS51257">
    <property type="entry name" value="PROKAR_LIPOPROTEIN"/>
    <property type="match status" value="1"/>
</dbReference>
<name>A0A1I0VDP0_SELRU</name>
<evidence type="ECO:0000313" key="5">
    <source>
        <dbReference type="Proteomes" id="UP000183843"/>
    </source>
</evidence>
<evidence type="ECO:0000313" key="4">
    <source>
        <dbReference type="EMBL" id="SFA73706.1"/>
    </source>
</evidence>
<sequence>MKKLRYLLLMVLALTLLAAAGCSDNKNNVGGDDNKTTITADKGSAPNALPDKEKEKAAKGKLTIKVYYPDEQGMKLQAVKKTVKVGSDDKYTAALKALLDGTKEKGLATIVPKQAKIKSVKVQGDTAFVDFDDNLIKKFIGGSTGEEMLVGSIVNTLTEFSEIKKVQLLVEGKKIESISGHLDLTKPVERMDNLIK</sequence>
<feature type="domain" description="GerMN" evidence="3">
    <location>
        <begin position="91"/>
        <end position="179"/>
    </location>
</feature>
<organism evidence="4 5">
    <name type="scientific">Selenomonas ruminantium</name>
    <dbReference type="NCBI Taxonomy" id="971"/>
    <lineage>
        <taxon>Bacteria</taxon>
        <taxon>Bacillati</taxon>
        <taxon>Bacillota</taxon>
        <taxon>Negativicutes</taxon>
        <taxon>Selenomonadales</taxon>
        <taxon>Selenomonadaceae</taxon>
        <taxon>Selenomonas</taxon>
    </lineage>
</organism>
<feature type="region of interest" description="Disordered" evidence="1">
    <location>
        <begin position="28"/>
        <end position="56"/>
    </location>
</feature>
<feature type="chain" id="PRO_5038762617" evidence="2">
    <location>
        <begin position="19"/>
        <end position="196"/>
    </location>
</feature>
<dbReference type="AlphaFoldDB" id="A0A1I0VDP0"/>
<evidence type="ECO:0000256" key="2">
    <source>
        <dbReference type="SAM" id="SignalP"/>
    </source>
</evidence>
<dbReference type="SMART" id="SM00909">
    <property type="entry name" value="Germane"/>
    <property type="match status" value="1"/>
</dbReference>
<accession>A0A1I0VDP0</accession>
<dbReference type="InterPro" id="IPR019606">
    <property type="entry name" value="GerMN"/>
</dbReference>
<protein>
    <submittedName>
        <fullName evidence="4">Sporulation and spore germination</fullName>
    </submittedName>
</protein>
<dbReference type="RefSeq" id="WP_074812358.1">
    <property type="nucleotide sequence ID" value="NZ_FOJX01000001.1"/>
</dbReference>
<keyword evidence="2" id="KW-0732">Signal</keyword>
<feature type="signal peptide" evidence="2">
    <location>
        <begin position="1"/>
        <end position="18"/>
    </location>
</feature>
<reference evidence="4 5" key="1">
    <citation type="submission" date="2016-10" db="EMBL/GenBank/DDBJ databases">
        <authorList>
            <person name="de Groot N.N."/>
        </authorList>
    </citation>
    <scope>NUCLEOTIDE SEQUENCE [LARGE SCALE GENOMIC DNA]</scope>
    <source>
        <strain evidence="4 5">L14</strain>
    </source>
</reference>
<evidence type="ECO:0000256" key="1">
    <source>
        <dbReference type="SAM" id="MobiDB-lite"/>
    </source>
</evidence>
<dbReference type="EMBL" id="FOJX01000001">
    <property type="protein sequence ID" value="SFA73706.1"/>
    <property type="molecule type" value="Genomic_DNA"/>
</dbReference>
<evidence type="ECO:0000259" key="3">
    <source>
        <dbReference type="SMART" id="SM00909"/>
    </source>
</evidence>